<accession>A0A480AWZ1</accession>
<keyword evidence="2" id="KW-1185">Reference proteome</keyword>
<sequence>MADLLAAYRHTTKNRAEIEASTTCGCCYCMQTFPADEIVAWAGLDFSQLDNPDAADAETAVCPRCGSEAVMGDKSGFTLTPQFLGQMNEAWFQRTIVRKPAPKK</sequence>
<evidence type="ECO:0008006" key="3">
    <source>
        <dbReference type="Google" id="ProtNLM"/>
    </source>
</evidence>
<dbReference type="OrthoDB" id="9800296at2"/>
<gene>
    <name evidence="1" type="ORF">AQPW35_53200</name>
</gene>
<evidence type="ECO:0000313" key="2">
    <source>
        <dbReference type="Proteomes" id="UP000301751"/>
    </source>
</evidence>
<proteinExistence type="predicted"/>
<dbReference type="Proteomes" id="UP000301751">
    <property type="component" value="Unassembled WGS sequence"/>
</dbReference>
<dbReference type="AlphaFoldDB" id="A0A480AWZ1"/>
<dbReference type="RefSeq" id="WP_137735939.1">
    <property type="nucleotide sequence ID" value="NZ_BJCL01000029.1"/>
</dbReference>
<name>A0A480AWZ1_9BURK</name>
<dbReference type="EMBL" id="BJCL01000029">
    <property type="protein sequence ID" value="GCL66239.1"/>
    <property type="molecule type" value="Genomic_DNA"/>
</dbReference>
<reference evidence="2" key="1">
    <citation type="submission" date="2019-03" db="EMBL/GenBank/DDBJ databases">
        <title>Aquabacterium pictum sp.nov., the first bacteriochlorophyll a-containing freshwater bacterium in the genus Aquabacterium of the class Betaproteobacteria.</title>
        <authorList>
            <person name="Hirose S."/>
            <person name="Tank M."/>
            <person name="Hara E."/>
            <person name="Tamaki H."/>
            <person name="Takaichi S."/>
            <person name="Haruta S."/>
            <person name="Hanada S."/>
        </authorList>
    </citation>
    <scope>NUCLEOTIDE SEQUENCE [LARGE SCALE GENOMIC DNA]</scope>
    <source>
        <strain evidence="2">W35</strain>
    </source>
</reference>
<protein>
    <recommendedName>
        <fullName evidence="3">Cytoplasmic protein</fullName>
    </recommendedName>
</protein>
<evidence type="ECO:0000313" key="1">
    <source>
        <dbReference type="EMBL" id="GCL66239.1"/>
    </source>
</evidence>
<comment type="caution">
    <text evidence="1">The sequence shown here is derived from an EMBL/GenBank/DDBJ whole genome shotgun (WGS) entry which is preliminary data.</text>
</comment>
<organism evidence="1 2">
    <name type="scientific">Pseudaquabacterium pictum</name>
    <dbReference type="NCBI Taxonomy" id="2315236"/>
    <lineage>
        <taxon>Bacteria</taxon>
        <taxon>Pseudomonadati</taxon>
        <taxon>Pseudomonadota</taxon>
        <taxon>Betaproteobacteria</taxon>
        <taxon>Burkholderiales</taxon>
        <taxon>Sphaerotilaceae</taxon>
        <taxon>Pseudaquabacterium</taxon>
    </lineage>
</organism>